<protein>
    <submittedName>
        <fullName evidence="2">Uncharacterized protein</fullName>
    </submittedName>
</protein>
<dbReference type="InParanoid" id="A0A5F4W394"/>
<keyword evidence="3" id="KW-1185">Reference proteome</keyword>
<reference evidence="2" key="3">
    <citation type="submission" date="2025-09" db="UniProtKB">
        <authorList>
            <consortium name="Ensembl"/>
        </authorList>
    </citation>
    <scope>IDENTIFICATION</scope>
</reference>
<organism evidence="2 3">
    <name type="scientific">Callithrix jacchus</name>
    <name type="common">White-tufted-ear marmoset</name>
    <name type="synonym">Simia Jacchus</name>
    <dbReference type="NCBI Taxonomy" id="9483"/>
    <lineage>
        <taxon>Eukaryota</taxon>
        <taxon>Metazoa</taxon>
        <taxon>Chordata</taxon>
        <taxon>Craniata</taxon>
        <taxon>Vertebrata</taxon>
        <taxon>Euteleostomi</taxon>
        <taxon>Mammalia</taxon>
        <taxon>Eutheria</taxon>
        <taxon>Euarchontoglires</taxon>
        <taxon>Primates</taxon>
        <taxon>Haplorrhini</taxon>
        <taxon>Platyrrhini</taxon>
        <taxon>Cebidae</taxon>
        <taxon>Callitrichinae</taxon>
        <taxon>Callithrix</taxon>
        <taxon>Callithrix</taxon>
    </lineage>
</organism>
<keyword evidence="1" id="KW-0812">Transmembrane</keyword>
<feature type="transmembrane region" description="Helical" evidence="1">
    <location>
        <begin position="32"/>
        <end position="55"/>
    </location>
</feature>
<dbReference type="GeneTree" id="ENSGT00940000164709"/>
<evidence type="ECO:0000313" key="3">
    <source>
        <dbReference type="Proteomes" id="UP000008225"/>
    </source>
</evidence>
<reference evidence="2" key="2">
    <citation type="submission" date="2025-08" db="UniProtKB">
        <authorList>
            <consortium name="Ensembl"/>
        </authorList>
    </citation>
    <scope>IDENTIFICATION</scope>
</reference>
<keyword evidence="1" id="KW-1133">Transmembrane helix</keyword>
<dbReference type="AlphaFoldDB" id="A0A5F4W394"/>
<sequence length="102" mass="12059">PSPFHSPAFPHAFQVRPRLHLLTPKTTNHTEFFPNCFTHFFFFFFFFFRWSFALVTQAGVQWRNLGSPQPPPPGFRQFSCLSLLSSWDYRHAPPCPANFLYF</sequence>
<dbReference type="PANTHER" id="PTHR46254">
    <property type="entry name" value="PROTEIN GVQW1-RELATED"/>
    <property type="match status" value="1"/>
</dbReference>
<dbReference type="Proteomes" id="UP000008225">
    <property type="component" value="Chromosome 6"/>
</dbReference>
<dbReference type="PANTHER" id="PTHR46254:SF3">
    <property type="entry name" value="SECRETED PROTEIN"/>
    <property type="match status" value="1"/>
</dbReference>
<accession>A0A5F4W394</accession>
<keyword evidence="1" id="KW-0472">Membrane</keyword>
<dbReference type="Ensembl" id="ENSCJAT00000108453.2">
    <property type="protein sequence ID" value="ENSCJAP00000071617.2"/>
    <property type="gene ID" value="ENSCJAG00000058710.2"/>
</dbReference>
<evidence type="ECO:0000313" key="2">
    <source>
        <dbReference type="Ensembl" id="ENSCJAP00000071617.2"/>
    </source>
</evidence>
<evidence type="ECO:0000256" key="1">
    <source>
        <dbReference type="SAM" id="Phobius"/>
    </source>
</evidence>
<name>A0A5F4W394_CALJA</name>
<reference evidence="2" key="1">
    <citation type="submission" date="2009-03" db="EMBL/GenBank/DDBJ databases">
        <authorList>
            <person name="Warren W."/>
            <person name="Ye L."/>
            <person name="Minx P."/>
            <person name="Worley K."/>
            <person name="Gibbs R."/>
            <person name="Wilson R.K."/>
        </authorList>
    </citation>
    <scope>NUCLEOTIDE SEQUENCE [LARGE SCALE GENOMIC DNA]</scope>
</reference>
<proteinExistence type="predicted"/>
<dbReference type="Bgee" id="ENSCJAG00000058710">
    <property type="expression patterns" value="Expressed in liver"/>
</dbReference>